<evidence type="ECO:0000313" key="2">
    <source>
        <dbReference type="Proteomes" id="UP001595796"/>
    </source>
</evidence>
<accession>A0ABV9Z179</accession>
<dbReference type="RefSeq" id="WP_114956543.1">
    <property type="nucleotide sequence ID" value="NZ_JBHSJF010000006.1"/>
</dbReference>
<dbReference type="PANTHER" id="PTHR10188">
    <property type="entry name" value="L-ASPARAGINASE"/>
    <property type="match status" value="1"/>
</dbReference>
<gene>
    <name evidence="1" type="ORF">ACFPFW_07660</name>
</gene>
<dbReference type="PANTHER" id="PTHR10188:SF6">
    <property type="entry name" value="N(4)-(BETA-N-ACETYLGLUCOSAMINYL)-L-ASPARAGINASE"/>
    <property type="match status" value="1"/>
</dbReference>
<dbReference type="InterPro" id="IPR029055">
    <property type="entry name" value="Ntn_hydrolases_N"/>
</dbReference>
<reference evidence="2" key="1">
    <citation type="journal article" date="2019" name="Int. J. Syst. Evol. Microbiol.">
        <title>The Global Catalogue of Microorganisms (GCM) 10K type strain sequencing project: providing services to taxonomists for standard genome sequencing and annotation.</title>
        <authorList>
            <consortium name="The Broad Institute Genomics Platform"/>
            <consortium name="The Broad Institute Genome Sequencing Center for Infectious Disease"/>
            <person name="Wu L."/>
            <person name="Ma J."/>
        </authorList>
    </citation>
    <scope>NUCLEOTIDE SEQUENCE [LARGE SCALE GENOMIC DNA]</scope>
    <source>
        <strain evidence="2">CGMCC 1.16444</strain>
    </source>
</reference>
<dbReference type="Gene3D" id="3.60.20.30">
    <property type="entry name" value="(Glycosyl)asparaginase"/>
    <property type="match status" value="1"/>
</dbReference>
<dbReference type="Pfam" id="PF01112">
    <property type="entry name" value="Asparaginase_2"/>
    <property type="match status" value="2"/>
</dbReference>
<comment type="caution">
    <text evidence="1">The sequence shown here is derived from an EMBL/GenBank/DDBJ whole genome shotgun (WGS) entry which is preliminary data.</text>
</comment>
<name>A0ABV9Z179_9HYPH</name>
<evidence type="ECO:0000313" key="1">
    <source>
        <dbReference type="EMBL" id="MFC5067892.1"/>
    </source>
</evidence>
<dbReference type="EMBL" id="JBHSJF010000006">
    <property type="protein sequence ID" value="MFC5067892.1"/>
    <property type="molecule type" value="Genomic_DNA"/>
</dbReference>
<protein>
    <submittedName>
        <fullName evidence="1">Isoaspartyl peptidase/L-asparaginase family protein</fullName>
    </submittedName>
</protein>
<dbReference type="SUPFAM" id="SSF56235">
    <property type="entry name" value="N-terminal nucleophile aminohydrolases (Ntn hydrolases)"/>
    <property type="match status" value="1"/>
</dbReference>
<keyword evidence="2" id="KW-1185">Reference proteome</keyword>
<proteinExistence type="predicted"/>
<dbReference type="InterPro" id="IPR000246">
    <property type="entry name" value="Peptidase_T2"/>
</dbReference>
<dbReference type="Proteomes" id="UP001595796">
    <property type="component" value="Unassembled WGS sequence"/>
</dbReference>
<organism evidence="1 2">
    <name type="scientific">Flaviflagellibacter deserti</name>
    <dbReference type="NCBI Taxonomy" id="2267266"/>
    <lineage>
        <taxon>Bacteria</taxon>
        <taxon>Pseudomonadati</taxon>
        <taxon>Pseudomonadota</taxon>
        <taxon>Alphaproteobacteria</taxon>
        <taxon>Hyphomicrobiales</taxon>
        <taxon>Flaviflagellibacter</taxon>
    </lineage>
</organism>
<sequence>MTQPFALVIHGGAFQTESDYSEQYAHMRSVLEAGRAALASGGAALDVAVDAVKRLEDAGLYVAGKGAGPNTAGYYELDASIMDGASGKAGAVAGLTHFRNPIACARTVMDKTRHVMLTGPGADHFLTRHGLETVDPTSYFVSTEPMEAETSHGTVGAVVLDVRGHLVSAVSTGGTSGKLEGRVGDPAIVGASIFAGDDVAVCSTGHGEYFIRNVAAYDVVARCRYSGTPLGEALDATLFDRVKASGGWGGMIAVNAKAEVALAFTDRGMHRGYVTHDRDISVASY</sequence>